<evidence type="ECO:0000313" key="3">
    <source>
        <dbReference type="Proteomes" id="UP001501470"/>
    </source>
</evidence>
<evidence type="ECO:0000313" key="2">
    <source>
        <dbReference type="EMBL" id="GAA1500373.1"/>
    </source>
</evidence>
<proteinExistence type="predicted"/>
<keyword evidence="1" id="KW-0812">Transmembrane</keyword>
<feature type="transmembrane region" description="Helical" evidence="1">
    <location>
        <begin position="40"/>
        <end position="62"/>
    </location>
</feature>
<sequence>MTETFFALFGFTLLFEPPAVAGVIGTALTLTLRRRLGKAFWPALLGFLVLVARKMVEVYVDFAELRDDWIRLEFALDAAWSALLTVAFFIVATHRHAPTSPPDPTT</sequence>
<dbReference type="RefSeq" id="WP_344499210.1">
    <property type="nucleotide sequence ID" value="NZ_BAAAQD010000001.1"/>
</dbReference>
<feature type="transmembrane region" description="Helical" evidence="1">
    <location>
        <begin position="74"/>
        <end position="92"/>
    </location>
</feature>
<accession>A0ABP4KF62</accession>
<keyword evidence="3" id="KW-1185">Reference proteome</keyword>
<dbReference type="Proteomes" id="UP001501470">
    <property type="component" value="Unassembled WGS sequence"/>
</dbReference>
<dbReference type="EMBL" id="BAAAQD010000001">
    <property type="protein sequence ID" value="GAA1500373.1"/>
    <property type="molecule type" value="Genomic_DNA"/>
</dbReference>
<comment type="caution">
    <text evidence="2">The sequence shown here is derived from an EMBL/GenBank/DDBJ whole genome shotgun (WGS) entry which is preliminary data.</text>
</comment>
<reference evidence="3" key="1">
    <citation type="journal article" date="2019" name="Int. J. Syst. Evol. Microbiol.">
        <title>The Global Catalogue of Microorganisms (GCM) 10K type strain sequencing project: providing services to taxonomists for standard genome sequencing and annotation.</title>
        <authorList>
            <consortium name="The Broad Institute Genomics Platform"/>
            <consortium name="The Broad Institute Genome Sequencing Center for Infectious Disease"/>
            <person name="Wu L."/>
            <person name="Ma J."/>
        </authorList>
    </citation>
    <scope>NUCLEOTIDE SEQUENCE [LARGE SCALE GENOMIC DNA]</scope>
    <source>
        <strain evidence="3">JCM 15933</strain>
    </source>
</reference>
<keyword evidence="1" id="KW-0472">Membrane</keyword>
<protein>
    <submittedName>
        <fullName evidence="2">Uncharacterized protein</fullName>
    </submittedName>
</protein>
<evidence type="ECO:0000256" key="1">
    <source>
        <dbReference type="SAM" id="Phobius"/>
    </source>
</evidence>
<organism evidence="2 3">
    <name type="scientific">Dactylosporangium maewongense</name>
    <dbReference type="NCBI Taxonomy" id="634393"/>
    <lineage>
        <taxon>Bacteria</taxon>
        <taxon>Bacillati</taxon>
        <taxon>Actinomycetota</taxon>
        <taxon>Actinomycetes</taxon>
        <taxon>Micromonosporales</taxon>
        <taxon>Micromonosporaceae</taxon>
        <taxon>Dactylosporangium</taxon>
    </lineage>
</organism>
<keyword evidence="1" id="KW-1133">Transmembrane helix</keyword>
<gene>
    <name evidence="2" type="ORF">GCM10009827_006050</name>
</gene>
<name>A0ABP4KF62_9ACTN</name>